<organism evidence="1 2">
    <name type="scientific">Niallia circulans</name>
    <name type="common">Bacillus circulans</name>
    <dbReference type="NCBI Taxonomy" id="1397"/>
    <lineage>
        <taxon>Bacteria</taxon>
        <taxon>Bacillati</taxon>
        <taxon>Bacillota</taxon>
        <taxon>Bacilli</taxon>
        <taxon>Bacillales</taxon>
        <taxon>Bacillaceae</taxon>
        <taxon>Niallia</taxon>
    </lineage>
</organism>
<name>A0A0J1IIN1_NIACI</name>
<accession>A0A0J1IIN1</accession>
<evidence type="ECO:0000313" key="2">
    <source>
        <dbReference type="Proteomes" id="UP000036045"/>
    </source>
</evidence>
<dbReference type="EMBL" id="LDPH01000013">
    <property type="protein sequence ID" value="KLV25819.1"/>
    <property type="molecule type" value="Genomic_DNA"/>
</dbReference>
<dbReference type="PATRIC" id="fig|1397.4.peg.1083"/>
<dbReference type="OrthoDB" id="2888631at2"/>
<dbReference type="AlphaFoldDB" id="A0A0J1IIN1"/>
<reference evidence="1 2" key="1">
    <citation type="submission" date="2015-05" db="EMBL/GenBank/DDBJ databases">
        <title>Whole genome sequence and identification of bacterial endophytes from Costus igneus.</title>
        <authorList>
            <person name="Lee Y.P."/>
            <person name="Gan H.M."/>
            <person name="Eng W."/>
            <person name="Wheatley M.S."/>
            <person name="Caraballo A."/>
            <person name="Polter S."/>
            <person name="Savka M.A."/>
            <person name="Hudson A.O."/>
        </authorList>
    </citation>
    <scope>NUCLEOTIDE SEQUENCE [LARGE SCALE GENOMIC DNA]</scope>
    <source>
        <strain evidence="1 2">RIT379</strain>
    </source>
</reference>
<keyword evidence="2" id="KW-1185">Reference proteome</keyword>
<proteinExistence type="predicted"/>
<dbReference type="RefSeq" id="WP_047942999.1">
    <property type="nucleotide sequence ID" value="NZ_JAMAUJ010000001.1"/>
</dbReference>
<gene>
    <name evidence="1" type="ORF">ABW02_14590</name>
</gene>
<protein>
    <submittedName>
        <fullName evidence="1">Uncharacterized protein</fullName>
    </submittedName>
</protein>
<dbReference type="Proteomes" id="UP000036045">
    <property type="component" value="Unassembled WGS sequence"/>
</dbReference>
<evidence type="ECO:0000313" key="1">
    <source>
        <dbReference type="EMBL" id="KLV25819.1"/>
    </source>
</evidence>
<comment type="caution">
    <text evidence="1">The sequence shown here is derived from an EMBL/GenBank/DDBJ whole genome shotgun (WGS) entry which is preliminary data.</text>
</comment>
<sequence length="112" mass="13002">MKKYIVIMIISLLISLVSPFIFKNYVAQKPEQLEQSFRFGGPIPFAEQKRLLPTSVEAYPLEITFESPVQSKTIFHPIPFIFSFLVFFLLILSIFTAFSSFFGKKSTKQRRL</sequence>